<keyword evidence="2" id="KW-1185">Reference proteome</keyword>
<protein>
    <submittedName>
        <fullName evidence="1">Uncharacterized protein</fullName>
    </submittedName>
</protein>
<dbReference type="Proteomes" id="UP001152447">
    <property type="component" value="Unassembled WGS sequence"/>
</dbReference>
<name>A0A9W4W3K3_PSEHA</name>
<comment type="caution">
    <text evidence="1">The sequence shown here is derived from an EMBL/GenBank/DDBJ whole genome shotgun (WGS) entry which is preliminary data.</text>
</comment>
<evidence type="ECO:0000313" key="1">
    <source>
        <dbReference type="EMBL" id="CAH9056791.1"/>
    </source>
</evidence>
<gene>
    <name evidence="1" type="ORF">PSEHALCIP103_01526</name>
</gene>
<dbReference type="EMBL" id="CAMAPB010000018">
    <property type="protein sequence ID" value="CAH9056791.1"/>
    <property type="molecule type" value="Genomic_DNA"/>
</dbReference>
<reference evidence="1" key="1">
    <citation type="submission" date="2022-07" db="EMBL/GenBank/DDBJ databases">
        <authorList>
            <person name="Criscuolo A."/>
        </authorList>
    </citation>
    <scope>NUCLEOTIDE SEQUENCE</scope>
    <source>
        <strain evidence="1">CIP103197</strain>
    </source>
</reference>
<sequence>MQLCDEAPKYLIVLVAIKQSTPFLRLSRMLLSLYILQIRPPALTRFCPKTSLTDRLLLAHSRASQNCHKRTVVT</sequence>
<organism evidence="1 2">
    <name type="scientific">Pseudoalteromonas haloplanktis</name>
    <name type="common">Alteromonas haloplanktis</name>
    <dbReference type="NCBI Taxonomy" id="228"/>
    <lineage>
        <taxon>Bacteria</taxon>
        <taxon>Pseudomonadati</taxon>
        <taxon>Pseudomonadota</taxon>
        <taxon>Gammaproteobacteria</taxon>
        <taxon>Alteromonadales</taxon>
        <taxon>Pseudoalteromonadaceae</taxon>
        <taxon>Pseudoalteromonas</taxon>
    </lineage>
</organism>
<dbReference type="AlphaFoldDB" id="A0A9W4W3K3"/>
<evidence type="ECO:0000313" key="2">
    <source>
        <dbReference type="Proteomes" id="UP001152447"/>
    </source>
</evidence>
<proteinExistence type="predicted"/>
<accession>A0A9W4W3K3</accession>